<keyword evidence="7" id="KW-1185">Reference proteome</keyword>
<feature type="domain" description="Cyclic nucleotide-binding" evidence="4">
    <location>
        <begin position="32"/>
        <end position="129"/>
    </location>
</feature>
<keyword evidence="1" id="KW-0805">Transcription regulation</keyword>
<dbReference type="Pfam" id="PF00027">
    <property type="entry name" value="cNMP_binding"/>
    <property type="match status" value="1"/>
</dbReference>
<keyword evidence="2" id="KW-0238">DNA-binding</keyword>
<dbReference type="KEGG" id="acm:AciX9_2799"/>
<dbReference type="EMBL" id="CP002480">
    <property type="protein sequence ID" value="ADW69822.1"/>
    <property type="molecule type" value="Genomic_DNA"/>
</dbReference>
<gene>
    <name evidence="6" type="ordered locus">AciX9_2799</name>
</gene>
<dbReference type="eggNOG" id="COG0664">
    <property type="taxonomic scope" value="Bacteria"/>
</dbReference>
<evidence type="ECO:0000256" key="1">
    <source>
        <dbReference type="ARBA" id="ARBA00023015"/>
    </source>
</evidence>
<protein>
    <submittedName>
        <fullName evidence="6">Transcriptional regulator, Crp/Fnr family</fullName>
    </submittedName>
</protein>
<dbReference type="InterPro" id="IPR036388">
    <property type="entry name" value="WH-like_DNA-bd_sf"/>
</dbReference>
<proteinExistence type="predicted"/>
<dbReference type="SUPFAM" id="SSF51206">
    <property type="entry name" value="cAMP-binding domain-like"/>
    <property type="match status" value="1"/>
</dbReference>
<evidence type="ECO:0000313" key="6">
    <source>
        <dbReference type="EMBL" id="ADW69822.1"/>
    </source>
</evidence>
<dbReference type="PROSITE" id="PS50042">
    <property type="entry name" value="CNMP_BINDING_3"/>
    <property type="match status" value="1"/>
</dbReference>
<dbReference type="RefSeq" id="WP_013581137.1">
    <property type="nucleotide sequence ID" value="NC_015064.1"/>
</dbReference>
<keyword evidence="3" id="KW-0804">Transcription</keyword>
<dbReference type="Gene3D" id="2.60.120.10">
    <property type="entry name" value="Jelly Rolls"/>
    <property type="match status" value="1"/>
</dbReference>
<accession>E8WYB6</accession>
<dbReference type="InterPro" id="IPR050397">
    <property type="entry name" value="Env_Response_Regulators"/>
</dbReference>
<dbReference type="OrthoDB" id="3525895at2"/>
<evidence type="ECO:0000256" key="2">
    <source>
        <dbReference type="ARBA" id="ARBA00023125"/>
    </source>
</evidence>
<dbReference type="AlphaFoldDB" id="E8WYB6"/>
<dbReference type="PaxDb" id="1198114-AciX9_2799"/>
<dbReference type="GO" id="GO:0003700">
    <property type="term" value="F:DNA-binding transcription factor activity"/>
    <property type="evidence" value="ECO:0007669"/>
    <property type="project" value="TreeGrafter"/>
</dbReference>
<dbReference type="PANTHER" id="PTHR24567">
    <property type="entry name" value="CRP FAMILY TRANSCRIPTIONAL REGULATORY PROTEIN"/>
    <property type="match status" value="1"/>
</dbReference>
<dbReference type="InterPro" id="IPR018490">
    <property type="entry name" value="cNMP-bd_dom_sf"/>
</dbReference>
<evidence type="ECO:0000259" key="4">
    <source>
        <dbReference type="PROSITE" id="PS50042"/>
    </source>
</evidence>
<dbReference type="Pfam" id="PF13545">
    <property type="entry name" value="HTH_Crp_2"/>
    <property type="match status" value="1"/>
</dbReference>
<dbReference type="GO" id="GO:0003677">
    <property type="term" value="F:DNA binding"/>
    <property type="evidence" value="ECO:0007669"/>
    <property type="project" value="UniProtKB-KW"/>
</dbReference>
<dbReference type="Gene3D" id="1.10.10.10">
    <property type="entry name" value="Winged helix-like DNA-binding domain superfamily/Winged helix DNA-binding domain"/>
    <property type="match status" value="1"/>
</dbReference>
<dbReference type="InterPro" id="IPR012318">
    <property type="entry name" value="HTH_CRP"/>
</dbReference>
<dbReference type="Proteomes" id="UP000000343">
    <property type="component" value="Chromosome"/>
</dbReference>
<dbReference type="InterPro" id="IPR014710">
    <property type="entry name" value="RmlC-like_jellyroll"/>
</dbReference>
<organism evidence="7">
    <name type="scientific">Granulicella tundricola (strain ATCC BAA-1859 / DSM 23138 / MP5ACTX9)</name>
    <dbReference type="NCBI Taxonomy" id="1198114"/>
    <lineage>
        <taxon>Bacteria</taxon>
        <taxon>Pseudomonadati</taxon>
        <taxon>Acidobacteriota</taxon>
        <taxon>Terriglobia</taxon>
        <taxon>Terriglobales</taxon>
        <taxon>Acidobacteriaceae</taxon>
        <taxon>Granulicella</taxon>
    </lineage>
</organism>
<sequence length="222" mass="24931">MQQFSRVDHSFNTEQFLSKTNTGRSLTTLRRGENLYVQGDQADCLYYVQDGDLTLSAVTAVGKQATIALLGRGDFVGEECLSSVRQTRMTTASALTDATLLRISRTEMFRLLQDESEMARIFVAYLLARADRIQADLIDQLSNSSEKRLARTLLLLSNYGNTDGSERLVPLISQDVLAAMVGCTRSRVNGFMNSFRRLGYIEYESNIRIRVKRGLLDVLLKP</sequence>
<name>E8WYB6_GRATM</name>
<evidence type="ECO:0000259" key="5">
    <source>
        <dbReference type="PROSITE" id="PS51063"/>
    </source>
</evidence>
<evidence type="ECO:0000313" key="7">
    <source>
        <dbReference type="Proteomes" id="UP000000343"/>
    </source>
</evidence>
<dbReference type="SUPFAM" id="SSF46785">
    <property type="entry name" value="Winged helix' DNA-binding domain"/>
    <property type="match status" value="1"/>
</dbReference>
<reference evidence="7" key="1">
    <citation type="submission" date="2011-01" db="EMBL/GenBank/DDBJ databases">
        <title>Complete sequence of chromosome of Acidobacterium sp. MP5ACTX9.</title>
        <authorList>
            <consortium name="US DOE Joint Genome Institute"/>
            <person name="Lucas S."/>
            <person name="Copeland A."/>
            <person name="Lapidus A."/>
            <person name="Cheng J.-F."/>
            <person name="Goodwin L."/>
            <person name="Pitluck S."/>
            <person name="Teshima H."/>
            <person name="Detter J.C."/>
            <person name="Han C."/>
            <person name="Tapia R."/>
            <person name="Land M."/>
            <person name="Hauser L."/>
            <person name="Kyrpides N."/>
            <person name="Ivanova N."/>
            <person name="Ovchinnikova G."/>
            <person name="Pagani I."/>
            <person name="Rawat S.R."/>
            <person name="Mannisto M."/>
            <person name="Haggblom M.M."/>
            <person name="Woyke T."/>
        </authorList>
    </citation>
    <scope>NUCLEOTIDE SEQUENCE [LARGE SCALE GENOMIC DNA]</scope>
    <source>
        <strain evidence="7">MP5ACTX9</strain>
    </source>
</reference>
<dbReference type="InterPro" id="IPR000595">
    <property type="entry name" value="cNMP-bd_dom"/>
</dbReference>
<dbReference type="GO" id="GO:0005829">
    <property type="term" value="C:cytosol"/>
    <property type="evidence" value="ECO:0007669"/>
    <property type="project" value="TreeGrafter"/>
</dbReference>
<evidence type="ECO:0000256" key="3">
    <source>
        <dbReference type="ARBA" id="ARBA00023163"/>
    </source>
</evidence>
<dbReference type="PANTHER" id="PTHR24567:SF68">
    <property type="entry name" value="DNA-BINDING TRANSCRIPTIONAL DUAL REGULATOR CRP"/>
    <property type="match status" value="1"/>
</dbReference>
<dbReference type="PROSITE" id="PS51063">
    <property type="entry name" value="HTH_CRP_2"/>
    <property type="match status" value="1"/>
</dbReference>
<dbReference type="InterPro" id="IPR036390">
    <property type="entry name" value="WH_DNA-bd_sf"/>
</dbReference>
<dbReference type="HOGENOM" id="CLU_075053_3_3_0"/>
<feature type="domain" description="HTH crp-type" evidence="5">
    <location>
        <begin position="143"/>
        <end position="213"/>
    </location>
</feature>
<dbReference type="SMART" id="SM00100">
    <property type="entry name" value="cNMP"/>
    <property type="match status" value="1"/>
</dbReference>
<dbReference type="CDD" id="cd00038">
    <property type="entry name" value="CAP_ED"/>
    <property type="match status" value="1"/>
</dbReference>
<dbReference type="STRING" id="1198114.AciX9_2799"/>